<reference evidence="12" key="1">
    <citation type="submission" date="2011-10" db="EMBL/GenBank/DDBJ databases">
        <authorList>
            <person name="Genoscope - CEA"/>
        </authorList>
    </citation>
    <scope>NUCLEOTIDE SEQUENCE</scope>
</reference>
<feature type="domain" description="Glycoside hydrolase family 38 central" evidence="10">
    <location>
        <begin position="566"/>
        <end position="649"/>
    </location>
</feature>
<dbReference type="EC" id="3.2.1.24" evidence="3"/>
<evidence type="ECO:0000313" key="11">
    <source>
        <dbReference type="EMBL" id="CCE80013.1"/>
    </source>
</evidence>
<dbReference type="GO" id="GO:0006013">
    <property type="term" value="P:mannose metabolic process"/>
    <property type="evidence" value="ECO:0007669"/>
    <property type="project" value="InterPro"/>
</dbReference>
<dbReference type="SUPFAM" id="SSF74650">
    <property type="entry name" value="Galactose mutarotase-like"/>
    <property type="match status" value="1"/>
</dbReference>
<sequence>MSNEYVDFSWQPTFKPVDKLFEDRLRQFTDGGQFSSLNLPKFYNIDTADTGSDYVNLKVYKVPDDENGKTQRPLFKDIDWSSVEWKDAKKGDSFGPSWKTFWFKIDFHIPSEWIDKSSSEGPEAIELHWDSNNEALIYSDSGLPLQAFTGGNERTIFRIPKQYWDGKEHTFYLEMACNSITGNGSGGKPDANRYFNLSKCDLVLPNLTARKLYWDYWILSDAAREFPGDSWQKWQANQLSNDIMNHFDPDNVDSLKTCRDLATKYLGDKRDSSQVFNPDSKGVSPFASKSKYDVLGVGNCHIDTAWLWPWAETRRKIVRSWTTQLRIAEAYPEYVFVASQMQQFKWLKEDHPEILKQIKEKFATNQFFPIGGSWVENDTNLPNGESLIRQFLLGQRFQYKEFGYYSSIYWLPDTFGYSSQIPQICKEVGMDKFLTQKLSWNNINSFPLTTFNWVGIDKSQVVVHMPPANTYTADAHFGDISRSLHQHNNLRDVPTSLMLYGHGDGGGGPTEEMVEKIRRCRGLSDTSGLLPKVHLGNTIEEFYEDILERSNKGQNLPSWTGEMYLEYHRGCYTSQALVKKLNRQNEVALHDLEWIASLVSVAAAKTHSDYHYPREELQSLWEDTCLAQFHDVLPGSSIGMVYYEEAIPTLKRVQSKTKELIKAAVDAAKSIELSSKEVGSKHSFMNTLPWNRSEIVEVSRKHHPELYKALTDDKEIAQIAADKSSQQLIAENVESDSTLRVRVTADKGHTCVAKGSDIAYPASVERDGESFILTNKKLKATVSKDGVLTSVYDLENEREIIDTTATKETSGRTQSGASGFDNDASASKDGEKVTVGGNQVLLFDDEPLNFPAWDTELYSLHKFRILGAKEVSVKTNDALESSVVIKTPVSDKSHLETVISIHGLLSDEDTENNYIHFKTTVEWHETYKFLKVQFPTTIYTATNGNYETQFGITQRPTHYNTSWDVAKFEVCHHKFMDLSEHNYGVSILNSSKYGAAIHGNLMRLSLLRSPKAPDDEADMGRHEIEYALYPHKGPLGPATVRQAYNFNYPMHPVDSGASQSAAGHLSQAVRLTEKSEASLVLSHLKRAEPEVVPDGTSSSAADSDRDGGSVRAGSNDLVVRVYESLGGTARGALEFDESVVRPARVYRTNALEHVPKDALPIWERKASQPTQGSGAAATATVPIRLRGFEIATYRIELAED</sequence>
<dbReference type="Gene3D" id="1.20.1270.50">
    <property type="entry name" value="Glycoside hydrolase family 38, central domain"/>
    <property type="match status" value="1"/>
</dbReference>
<dbReference type="GO" id="GO:0004559">
    <property type="term" value="F:alpha-mannosidase activity"/>
    <property type="evidence" value="ECO:0007669"/>
    <property type="project" value="UniProtKB-EC"/>
</dbReference>
<dbReference type="OrthoDB" id="10261055at2759"/>
<keyword evidence="6" id="KW-0326">Glycosidase</keyword>
<dbReference type="SMART" id="SM00872">
    <property type="entry name" value="Alpha-mann_mid"/>
    <property type="match status" value="1"/>
</dbReference>
<name>G8YH76_PICSO</name>
<dbReference type="SUPFAM" id="SSF88688">
    <property type="entry name" value="Families 57/38 glycoside transferase middle domain"/>
    <property type="match status" value="1"/>
</dbReference>
<keyword evidence="13" id="KW-1185">Reference proteome</keyword>
<keyword evidence="4" id="KW-0479">Metal-binding</keyword>
<dbReference type="GO" id="GO:0030246">
    <property type="term" value="F:carbohydrate binding"/>
    <property type="evidence" value="ECO:0007669"/>
    <property type="project" value="InterPro"/>
</dbReference>
<keyword evidence="5" id="KW-0378">Hydrolase</keyword>
<dbReference type="InterPro" id="IPR011330">
    <property type="entry name" value="Glyco_hydro/deAcase_b/a-brl"/>
</dbReference>
<dbReference type="HOGENOM" id="CLU_003442_0_1_1"/>
<dbReference type="FunFam" id="2.70.98.30:FF:000001">
    <property type="entry name" value="alpha-mannosidase 2C1 isoform X2"/>
    <property type="match status" value="1"/>
</dbReference>
<dbReference type="Pfam" id="PF01074">
    <property type="entry name" value="Glyco_hydro_38N"/>
    <property type="match status" value="1"/>
</dbReference>
<dbReference type="InterPro" id="IPR015341">
    <property type="entry name" value="Glyco_hydro_38_cen"/>
</dbReference>
<dbReference type="InterPro" id="IPR028995">
    <property type="entry name" value="Glyco_hydro_57/38_cen_sf"/>
</dbReference>
<evidence type="ECO:0000256" key="3">
    <source>
        <dbReference type="ARBA" id="ARBA00012752"/>
    </source>
</evidence>
<dbReference type="InterPro" id="IPR011013">
    <property type="entry name" value="Gal_mutarotase_sf_dom"/>
</dbReference>
<proteinExistence type="inferred from homology"/>
<comment type="similarity">
    <text evidence="2">Belongs to the glycosyl hydrolase 38 family.</text>
</comment>
<dbReference type="Pfam" id="PF22907">
    <property type="entry name" value="Ams1-like_1st"/>
    <property type="match status" value="1"/>
</dbReference>
<protein>
    <recommendedName>
        <fullName evidence="8">Alpha-mannosidase</fullName>
        <ecNumber evidence="3">3.2.1.24</ecNumber>
    </recommendedName>
</protein>
<dbReference type="Pfam" id="PF09261">
    <property type="entry name" value="Alpha-mann_mid"/>
    <property type="match status" value="1"/>
</dbReference>
<dbReference type="GO" id="GO:0009313">
    <property type="term" value="P:oligosaccharide catabolic process"/>
    <property type="evidence" value="ECO:0007669"/>
    <property type="project" value="TreeGrafter"/>
</dbReference>
<dbReference type="InterPro" id="IPR037094">
    <property type="entry name" value="Glyco_hydro_38_cen_sf"/>
</dbReference>
<dbReference type="Gene3D" id="2.70.98.30">
    <property type="entry name" value="Golgi alpha-mannosidase II, domain 4"/>
    <property type="match status" value="1"/>
</dbReference>
<feature type="compositionally biased region" description="Polar residues" evidence="9">
    <location>
        <begin position="807"/>
        <end position="817"/>
    </location>
</feature>
<dbReference type="GO" id="GO:0046872">
    <property type="term" value="F:metal ion binding"/>
    <property type="evidence" value="ECO:0007669"/>
    <property type="project" value="UniProtKB-KW"/>
</dbReference>
<feature type="region of interest" description="Disordered" evidence="9">
    <location>
        <begin position="1086"/>
        <end position="1112"/>
    </location>
</feature>
<dbReference type="PANTHER" id="PTHR46017">
    <property type="entry name" value="ALPHA-MANNOSIDASE 2C1"/>
    <property type="match status" value="1"/>
</dbReference>
<dbReference type="InParanoid" id="G8YH76"/>
<dbReference type="FunFam" id="1.20.1270.50:FF:000004">
    <property type="entry name" value="alpha-mannosidase 2C1 isoform X1"/>
    <property type="match status" value="1"/>
</dbReference>
<dbReference type="Pfam" id="PF07748">
    <property type="entry name" value="Glyco_hydro_38C"/>
    <property type="match status" value="1"/>
</dbReference>
<dbReference type="SUPFAM" id="SSF88713">
    <property type="entry name" value="Glycoside hydrolase/deacetylase"/>
    <property type="match status" value="1"/>
</dbReference>
<dbReference type="InterPro" id="IPR054723">
    <property type="entry name" value="Ams1-like_N"/>
</dbReference>
<dbReference type="STRING" id="559304.G8YH76"/>
<reference evidence="13" key="2">
    <citation type="journal article" date="2012" name="G3 (Bethesda)">
        <title>Pichia sorbitophila, an interspecies yeast hybrid reveals early steps of genome resolution following polyploidization.</title>
        <authorList>
            <person name="Leh Louis V."/>
            <person name="Despons L."/>
            <person name="Friedrich A."/>
            <person name="Martin T."/>
            <person name="Durrens P."/>
            <person name="Casaregola S."/>
            <person name="Neuveglise C."/>
            <person name="Fairhead C."/>
            <person name="Marck C."/>
            <person name="Cruz J.A."/>
            <person name="Straub M.L."/>
            <person name="Kugler V."/>
            <person name="Sacerdot C."/>
            <person name="Uzunov Z."/>
            <person name="Thierry A."/>
            <person name="Weiss S."/>
            <person name="Bleykasten C."/>
            <person name="De Montigny J."/>
            <person name="Jacques N."/>
            <person name="Jung P."/>
            <person name="Lemaire M."/>
            <person name="Mallet S."/>
            <person name="Morel G."/>
            <person name="Richard G.F."/>
            <person name="Sarkar A."/>
            <person name="Savel G."/>
            <person name="Schacherer J."/>
            <person name="Seret M.L."/>
            <person name="Talla E."/>
            <person name="Samson G."/>
            <person name="Jubin C."/>
            <person name="Poulain J."/>
            <person name="Vacherie B."/>
            <person name="Barbe V."/>
            <person name="Pelletier E."/>
            <person name="Sherman D.J."/>
            <person name="Westhof E."/>
            <person name="Weissenbach J."/>
            <person name="Baret P.V."/>
            <person name="Wincker P."/>
            <person name="Gaillardin C."/>
            <person name="Dujon B."/>
            <person name="Souciet J.L."/>
        </authorList>
    </citation>
    <scope>NUCLEOTIDE SEQUENCE [LARGE SCALE GENOMIC DNA]</scope>
    <source>
        <strain evidence="13">ATCC MYA-4447 / BCRC 22081 / CBS 7064 / NBRC 10061 / NRRL Y-12695</strain>
    </source>
</reference>
<evidence type="ECO:0000256" key="2">
    <source>
        <dbReference type="ARBA" id="ARBA00009792"/>
    </source>
</evidence>
<evidence type="ECO:0000259" key="10">
    <source>
        <dbReference type="SMART" id="SM00872"/>
    </source>
</evidence>
<evidence type="ECO:0000256" key="9">
    <source>
        <dbReference type="SAM" id="MobiDB-lite"/>
    </source>
</evidence>
<feature type="region of interest" description="Disordered" evidence="9">
    <location>
        <begin position="807"/>
        <end position="829"/>
    </location>
</feature>
<evidence type="ECO:0000313" key="12">
    <source>
        <dbReference type="EMBL" id="CCE80778.1"/>
    </source>
</evidence>
<comment type="function">
    <text evidence="7">Degrades free oligosaccharides in the vacuole.</text>
</comment>
<gene>
    <name evidence="12" type="primary">Piso0_003109</name>
    <name evidence="11" type="ORF">GNLVRS01_PISO0G05088g</name>
    <name evidence="12" type="ORF">GNLVRS01_PISO0H05089g</name>
</gene>
<evidence type="ECO:0000256" key="4">
    <source>
        <dbReference type="ARBA" id="ARBA00022723"/>
    </source>
</evidence>
<dbReference type="EMBL" id="FO082052">
    <property type="protein sequence ID" value="CCE80778.1"/>
    <property type="molecule type" value="Genomic_DNA"/>
</dbReference>
<evidence type="ECO:0000256" key="5">
    <source>
        <dbReference type="ARBA" id="ARBA00022801"/>
    </source>
</evidence>
<accession>G8YH76</accession>
<dbReference type="Proteomes" id="UP000005222">
    <property type="component" value="Chromosome G"/>
</dbReference>
<dbReference type="FunFam" id="3.20.110.10:FF:000002">
    <property type="entry name" value="alpha-mannosidase 2C1 isoform X1"/>
    <property type="match status" value="1"/>
</dbReference>
<dbReference type="eggNOG" id="KOG4342">
    <property type="taxonomic scope" value="Eukaryota"/>
</dbReference>
<dbReference type="InterPro" id="IPR027291">
    <property type="entry name" value="Glyco_hydro_38_N_sf"/>
</dbReference>
<evidence type="ECO:0000313" key="13">
    <source>
        <dbReference type="Proteomes" id="UP000005222"/>
    </source>
</evidence>
<dbReference type="Proteomes" id="UP000005222">
    <property type="component" value="Chromosome H"/>
</dbReference>
<comment type="catalytic activity">
    <reaction evidence="1">
        <text>Hydrolysis of terminal, non-reducing alpha-D-mannose residues in alpha-D-mannosides.</text>
        <dbReference type="EC" id="3.2.1.24"/>
    </reaction>
</comment>
<dbReference type="InterPro" id="IPR041147">
    <property type="entry name" value="GH38_C"/>
</dbReference>
<dbReference type="FunCoup" id="G8YH76">
    <property type="interactions" value="427"/>
</dbReference>
<dbReference type="AlphaFoldDB" id="G8YH76"/>
<organism evidence="12 13">
    <name type="scientific">Pichia sorbitophila (strain ATCC MYA-4447 / BCRC 22081 / CBS 7064 / NBRC 10061 / NRRL Y-12695)</name>
    <name type="common">Hybrid yeast</name>
    <dbReference type="NCBI Taxonomy" id="559304"/>
    <lineage>
        <taxon>Eukaryota</taxon>
        <taxon>Fungi</taxon>
        <taxon>Dikarya</taxon>
        <taxon>Ascomycota</taxon>
        <taxon>Saccharomycotina</taxon>
        <taxon>Pichiomycetes</taxon>
        <taxon>Debaryomycetaceae</taxon>
        <taxon>Millerozyma</taxon>
    </lineage>
</organism>
<dbReference type="EMBL" id="FO082053">
    <property type="protein sequence ID" value="CCE80013.1"/>
    <property type="molecule type" value="Genomic_DNA"/>
</dbReference>
<dbReference type="GO" id="GO:0000329">
    <property type="term" value="C:fungal-type vacuole membrane"/>
    <property type="evidence" value="ECO:0007669"/>
    <property type="project" value="TreeGrafter"/>
</dbReference>
<evidence type="ECO:0000256" key="7">
    <source>
        <dbReference type="ARBA" id="ARBA00054985"/>
    </source>
</evidence>
<dbReference type="PANTHER" id="PTHR46017:SF1">
    <property type="entry name" value="ALPHA-MANNOSIDASE 2C1"/>
    <property type="match status" value="1"/>
</dbReference>
<evidence type="ECO:0000256" key="1">
    <source>
        <dbReference type="ARBA" id="ARBA00000365"/>
    </source>
</evidence>
<dbReference type="InterPro" id="IPR000602">
    <property type="entry name" value="Glyco_hydro_38_N"/>
</dbReference>
<evidence type="ECO:0000256" key="8">
    <source>
        <dbReference type="ARBA" id="ARBA00071615"/>
    </source>
</evidence>
<dbReference type="Gene3D" id="3.20.110.10">
    <property type="entry name" value="Glycoside hydrolase 38, N terminal domain"/>
    <property type="match status" value="1"/>
</dbReference>
<dbReference type="InterPro" id="IPR011682">
    <property type="entry name" value="Glyco_hydro_38_C"/>
</dbReference>
<dbReference type="Pfam" id="PF17677">
    <property type="entry name" value="Glyco_hydro38C2"/>
    <property type="match status" value="1"/>
</dbReference>
<evidence type="ECO:0000256" key="6">
    <source>
        <dbReference type="ARBA" id="ARBA00023295"/>
    </source>
</evidence>